<evidence type="ECO:0000256" key="2">
    <source>
        <dbReference type="ARBA" id="ARBA00022475"/>
    </source>
</evidence>
<organism evidence="7 8">
    <name type="scientific">Cupriavidus cauae</name>
    <dbReference type="NCBI Taxonomy" id="2608999"/>
    <lineage>
        <taxon>Bacteria</taxon>
        <taxon>Pseudomonadati</taxon>
        <taxon>Pseudomonadota</taxon>
        <taxon>Betaproteobacteria</taxon>
        <taxon>Burkholderiales</taxon>
        <taxon>Burkholderiaceae</taxon>
        <taxon>Cupriavidus</taxon>
    </lineage>
</organism>
<evidence type="ECO:0000313" key="8">
    <source>
        <dbReference type="Proteomes" id="UP000324324"/>
    </source>
</evidence>
<evidence type="ECO:0000256" key="5">
    <source>
        <dbReference type="ARBA" id="ARBA00023136"/>
    </source>
</evidence>
<dbReference type="PANTHER" id="PTHR30086">
    <property type="entry name" value="ARGININE EXPORTER PROTEIN ARGO"/>
    <property type="match status" value="1"/>
</dbReference>
<dbReference type="InterPro" id="IPR001123">
    <property type="entry name" value="LeuE-type"/>
</dbReference>
<proteinExistence type="predicted"/>
<dbReference type="AlphaFoldDB" id="A0A5M8AAK6"/>
<dbReference type="GO" id="GO:0015171">
    <property type="term" value="F:amino acid transmembrane transporter activity"/>
    <property type="evidence" value="ECO:0007669"/>
    <property type="project" value="TreeGrafter"/>
</dbReference>
<feature type="transmembrane region" description="Helical" evidence="6">
    <location>
        <begin position="106"/>
        <end position="127"/>
    </location>
</feature>
<reference evidence="7 8" key="1">
    <citation type="submission" date="2019-09" db="EMBL/GenBank/DDBJ databases">
        <title>Isolation of a novel species in the genus Cupriavidus from patients with sepsis using whole genome sequencing.</title>
        <authorList>
            <person name="Kweon O.J."/>
            <person name="Lee M.-K."/>
        </authorList>
    </citation>
    <scope>NUCLEOTIDE SEQUENCE [LARGE SCALE GENOMIC DNA]</scope>
    <source>
        <strain evidence="7 8">MKL-01</strain>
    </source>
</reference>
<evidence type="ECO:0000256" key="1">
    <source>
        <dbReference type="ARBA" id="ARBA00004651"/>
    </source>
</evidence>
<keyword evidence="3 6" id="KW-0812">Transmembrane</keyword>
<dbReference type="PANTHER" id="PTHR30086:SF20">
    <property type="entry name" value="ARGININE EXPORTER PROTEIN ARGO-RELATED"/>
    <property type="match status" value="1"/>
</dbReference>
<feature type="transmembrane region" description="Helical" evidence="6">
    <location>
        <begin position="147"/>
        <end position="171"/>
    </location>
</feature>
<dbReference type="Pfam" id="PF01810">
    <property type="entry name" value="LysE"/>
    <property type="match status" value="1"/>
</dbReference>
<keyword evidence="4 6" id="KW-1133">Transmembrane helix</keyword>
<dbReference type="Proteomes" id="UP000324324">
    <property type="component" value="Unassembled WGS sequence"/>
</dbReference>
<keyword evidence="2" id="KW-1003">Cell membrane</keyword>
<dbReference type="EMBL" id="VWRN01000053">
    <property type="protein sequence ID" value="KAA6118920.1"/>
    <property type="molecule type" value="Genomic_DNA"/>
</dbReference>
<gene>
    <name evidence="7" type="ORF">F1599_19595</name>
</gene>
<dbReference type="GO" id="GO:0005886">
    <property type="term" value="C:plasma membrane"/>
    <property type="evidence" value="ECO:0007669"/>
    <property type="project" value="UniProtKB-SubCell"/>
</dbReference>
<sequence length="202" mass="21056">MKIDMPLTAGFLSSLALIIPIGAQNAFVLRLGIRRQHRLPVALLCATSDALLIGVGIAGLGALLHAHPGWLTLTRYGGAAFLAVYGLMAARRALDAGKVELQAAAPLPLATALATCLAFTFLNPHVYLDTVVLLGALASQHGSDGRWFFGLGAALASLSWFLALAYGAGLLAPLFRRPMAWRCLDGAIAAVMMGLALTLVLG</sequence>
<accession>A0A5M8AAK6</accession>
<evidence type="ECO:0000256" key="6">
    <source>
        <dbReference type="SAM" id="Phobius"/>
    </source>
</evidence>
<feature type="transmembrane region" description="Helical" evidence="6">
    <location>
        <begin position="183"/>
        <end position="201"/>
    </location>
</feature>
<keyword evidence="8" id="KW-1185">Reference proteome</keyword>
<feature type="transmembrane region" description="Helical" evidence="6">
    <location>
        <begin position="6"/>
        <end position="29"/>
    </location>
</feature>
<keyword evidence="5 6" id="KW-0472">Membrane</keyword>
<evidence type="ECO:0000256" key="3">
    <source>
        <dbReference type="ARBA" id="ARBA00022692"/>
    </source>
</evidence>
<evidence type="ECO:0000313" key="7">
    <source>
        <dbReference type="EMBL" id="KAA6118920.1"/>
    </source>
</evidence>
<feature type="transmembrane region" description="Helical" evidence="6">
    <location>
        <begin position="41"/>
        <end position="64"/>
    </location>
</feature>
<comment type="caution">
    <text evidence="7">The sequence shown here is derived from an EMBL/GenBank/DDBJ whole genome shotgun (WGS) entry which is preliminary data.</text>
</comment>
<evidence type="ECO:0000256" key="4">
    <source>
        <dbReference type="ARBA" id="ARBA00022989"/>
    </source>
</evidence>
<name>A0A5M8AAK6_9BURK</name>
<comment type="subcellular location">
    <subcellularLocation>
        <location evidence="1">Cell membrane</location>
        <topology evidence="1">Multi-pass membrane protein</topology>
    </subcellularLocation>
</comment>
<protein>
    <submittedName>
        <fullName evidence="7">Amino acid transporter</fullName>
    </submittedName>
</protein>
<feature type="transmembrane region" description="Helical" evidence="6">
    <location>
        <begin position="76"/>
        <end position="94"/>
    </location>
</feature>